<proteinExistence type="predicted"/>
<dbReference type="Gene3D" id="3.60.110.10">
    <property type="entry name" value="Carbon-nitrogen hydrolase"/>
    <property type="match status" value="1"/>
</dbReference>
<dbReference type="InterPro" id="IPR036526">
    <property type="entry name" value="C-N_Hydrolase_sf"/>
</dbReference>
<sequence length="292" mass="33269">MSTLTITTIQSNLHWEDKAANLQQFEEKIRALQQRTEVVVLPEMFSTGFSMNAEKLAEKMDGPSVAWMKKLSAERKIILTGSLIIEEEGNFYNRLVWMLPNGQYGYYDKRHLFAYGQEDQHYSPGHKRLIASVKGWKINLLVCYDLRFPVWSRQKPAASSLADLVASELEARDLPMPPPEEAGSSIIDATPEYDVLIYVANWPEKRNHAWKTLLQARAIENQCYVVGVNRVGTDGMGHYYCGDSMVVDAMGAPVYTKSHDEDVFTITLQKESLEEVRNKLPFLKDADRFILA</sequence>
<dbReference type="Pfam" id="PF00795">
    <property type="entry name" value="CN_hydrolase"/>
    <property type="match status" value="2"/>
</dbReference>
<keyword evidence="3" id="KW-1185">Reference proteome</keyword>
<dbReference type="PANTHER" id="PTHR47799">
    <property type="entry name" value="OMEGA-AMIDASE YAFV"/>
    <property type="match status" value="1"/>
</dbReference>
<dbReference type="EMBL" id="JAGHKO010000001">
    <property type="protein sequence ID" value="MBO9199718.1"/>
    <property type="molecule type" value="Genomic_DNA"/>
</dbReference>
<name>A0ABS3YPA7_9BACT</name>
<gene>
    <name evidence="2" type="ORF">J7I42_05525</name>
</gene>
<comment type="caution">
    <text evidence="2">The sequence shown here is derived from an EMBL/GenBank/DDBJ whole genome shotgun (WGS) entry which is preliminary data.</text>
</comment>
<accession>A0ABS3YPA7</accession>
<evidence type="ECO:0000313" key="3">
    <source>
        <dbReference type="Proteomes" id="UP000677244"/>
    </source>
</evidence>
<evidence type="ECO:0000313" key="2">
    <source>
        <dbReference type="EMBL" id="MBO9199718.1"/>
    </source>
</evidence>
<organism evidence="2 3">
    <name type="scientific">Niastella soli</name>
    <dbReference type="NCBI Taxonomy" id="2821487"/>
    <lineage>
        <taxon>Bacteria</taxon>
        <taxon>Pseudomonadati</taxon>
        <taxon>Bacteroidota</taxon>
        <taxon>Chitinophagia</taxon>
        <taxon>Chitinophagales</taxon>
        <taxon>Chitinophagaceae</taxon>
        <taxon>Niastella</taxon>
    </lineage>
</organism>
<dbReference type="Proteomes" id="UP000677244">
    <property type="component" value="Unassembled WGS sequence"/>
</dbReference>
<dbReference type="SUPFAM" id="SSF56317">
    <property type="entry name" value="Carbon-nitrogen hydrolase"/>
    <property type="match status" value="1"/>
</dbReference>
<feature type="domain" description="CN hydrolase" evidence="1">
    <location>
        <begin position="4"/>
        <end position="270"/>
    </location>
</feature>
<evidence type="ECO:0000259" key="1">
    <source>
        <dbReference type="PROSITE" id="PS50263"/>
    </source>
</evidence>
<dbReference type="RefSeq" id="WP_209137773.1">
    <property type="nucleotide sequence ID" value="NZ_JAGHKO010000001.1"/>
</dbReference>
<dbReference type="PROSITE" id="PS50263">
    <property type="entry name" value="CN_HYDROLASE"/>
    <property type="match status" value="1"/>
</dbReference>
<dbReference type="PANTHER" id="PTHR47799:SF1">
    <property type="entry name" value="OMEGA-AMIDASE YAFV"/>
    <property type="match status" value="1"/>
</dbReference>
<dbReference type="InterPro" id="IPR052737">
    <property type="entry name" value="Omega-amidase_YafV"/>
</dbReference>
<reference evidence="2 3" key="1">
    <citation type="submission" date="2021-03" db="EMBL/GenBank/DDBJ databases">
        <title>Assistant Professor.</title>
        <authorList>
            <person name="Huq M.A."/>
        </authorList>
    </citation>
    <scope>NUCLEOTIDE SEQUENCE [LARGE SCALE GENOMIC DNA]</scope>
    <source>
        <strain evidence="2 3">MAH-29</strain>
    </source>
</reference>
<protein>
    <submittedName>
        <fullName evidence="2">Nitrilase family protein</fullName>
    </submittedName>
</protein>
<dbReference type="CDD" id="cd07575">
    <property type="entry name" value="Xc-1258_like"/>
    <property type="match status" value="1"/>
</dbReference>
<dbReference type="InterPro" id="IPR003010">
    <property type="entry name" value="C-N_Hydrolase"/>
</dbReference>